<dbReference type="PROSITE" id="PS50977">
    <property type="entry name" value="HTH_TETR_2"/>
    <property type="match status" value="1"/>
</dbReference>
<gene>
    <name evidence="6" type="ORF">O9H85_22480</name>
</gene>
<dbReference type="PROSITE" id="PS01081">
    <property type="entry name" value="HTH_TETR_1"/>
    <property type="match status" value="1"/>
</dbReference>
<keyword evidence="2 4" id="KW-0238">DNA-binding</keyword>
<keyword evidence="3" id="KW-0804">Transcription</keyword>
<evidence type="ECO:0000313" key="6">
    <source>
        <dbReference type="EMBL" id="MCZ8515135.1"/>
    </source>
</evidence>
<protein>
    <submittedName>
        <fullName evidence="6">TetR family transcriptional regulator</fullName>
    </submittedName>
</protein>
<dbReference type="SUPFAM" id="SSF48498">
    <property type="entry name" value="Tetracyclin repressor-like, C-terminal domain"/>
    <property type="match status" value="1"/>
</dbReference>
<organism evidence="6 7">
    <name type="scientific">Paenibacillus gyeongsangnamensis</name>
    <dbReference type="NCBI Taxonomy" id="3388067"/>
    <lineage>
        <taxon>Bacteria</taxon>
        <taxon>Bacillati</taxon>
        <taxon>Bacillota</taxon>
        <taxon>Bacilli</taxon>
        <taxon>Bacillales</taxon>
        <taxon>Paenibacillaceae</taxon>
        <taxon>Paenibacillus</taxon>
    </lineage>
</organism>
<evidence type="ECO:0000256" key="4">
    <source>
        <dbReference type="PROSITE-ProRule" id="PRU00335"/>
    </source>
</evidence>
<feature type="DNA-binding region" description="H-T-H motif" evidence="4">
    <location>
        <begin position="29"/>
        <end position="48"/>
    </location>
</feature>
<dbReference type="InterPro" id="IPR036271">
    <property type="entry name" value="Tet_transcr_reg_TetR-rel_C_sf"/>
</dbReference>
<evidence type="ECO:0000259" key="5">
    <source>
        <dbReference type="PROSITE" id="PS50977"/>
    </source>
</evidence>
<evidence type="ECO:0000313" key="7">
    <source>
        <dbReference type="Proteomes" id="UP001527882"/>
    </source>
</evidence>
<dbReference type="InterPro" id="IPR023772">
    <property type="entry name" value="DNA-bd_HTH_TetR-type_CS"/>
</dbReference>
<dbReference type="SUPFAM" id="SSF46689">
    <property type="entry name" value="Homeodomain-like"/>
    <property type="match status" value="1"/>
</dbReference>
<evidence type="ECO:0000256" key="1">
    <source>
        <dbReference type="ARBA" id="ARBA00023015"/>
    </source>
</evidence>
<feature type="domain" description="HTH tetR-type" evidence="5">
    <location>
        <begin position="6"/>
        <end position="66"/>
    </location>
</feature>
<accession>A0ABT4QE60</accession>
<dbReference type="EMBL" id="JAQAGZ010000015">
    <property type="protein sequence ID" value="MCZ8515135.1"/>
    <property type="molecule type" value="Genomic_DNA"/>
</dbReference>
<dbReference type="Gene3D" id="1.10.10.60">
    <property type="entry name" value="Homeodomain-like"/>
    <property type="match status" value="1"/>
</dbReference>
<dbReference type="PRINTS" id="PR00455">
    <property type="entry name" value="HTHTETR"/>
</dbReference>
<dbReference type="Gene3D" id="1.10.357.10">
    <property type="entry name" value="Tetracycline Repressor, domain 2"/>
    <property type="match status" value="1"/>
</dbReference>
<dbReference type="Proteomes" id="UP001527882">
    <property type="component" value="Unassembled WGS sequence"/>
</dbReference>
<dbReference type="InterPro" id="IPR009057">
    <property type="entry name" value="Homeodomain-like_sf"/>
</dbReference>
<dbReference type="InterPro" id="IPR001647">
    <property type="entry name" value="HTH_TetR"/>
</dbReference>
<keyword evidence="7" id="KW-1185">Reference proteome</keyword>
<dbReference type="PANTHER" id="PTHR30055:SF234">
    <property type="entry name" value="HTH-TYPE TRANSCRIPTIONAL REGULATOR BETI"/>
    <property type="match status" value="1"/>
</dbReference>
<reference evidence="6 7" key="1">
    <citation type="submission" date="2022-12" db="EMBL/GenBank/DDBJ databases">
        <title>Draft genome sequence of Paenibacillus sp. dW9.</title>
        <authorList>
            <person name="Choi E.-W."/>
            <person name="Kim D.-U."/>
        </authorList>
    </citation>
    <scope>NUCLEOTIDE SEQUENCE [LARGE SCALE GENOMIC DNA]</scope>
    <source>
        <strain evidence="7">dW9</strain>
    </source>
</reference>
<evidence type="ECO:0000256" key="2">
    <source>
        <dbReference type="ARBA" id="ARBA00023125"/>
    </source>
</evidence>
<dbReference type="Pfam" id="PF00440">
    <property type="entry name" value="TetR_N"/>
    <property type="match status" value="1"/>
</dbReference>
<keyword evidence="1" id="KW-0805">Transcription regulation</keyword>
<sequence length="202" mass="22532">MAQAESEMKMRILFAAKKLFARQGFDGTSVRQICEEAGANVALISYYFGGKEKVYRALFECFFPGQRMSQYEDLLKSPVEGLKLLISEIISFSMNDKELSSIIQQEMVMVSPRTELIVSFTGPVWKKARELLEQGREQSLFHFDSLDQALMMVVGVTLAHKKQNCYSGLLTDGPPKREETVESAVRFVLLALGADTAGTAPS</sequence>
<comment type="caution">
    <text evidence="6">The sequence shown here is derived from an EMBL/GenBank/DDBJ whole genome shotgun (WGS) entry which is preliminary data.</text>
</comment>
<evidence type="ECO:0000256" key="3">
    <source>
        <dbReference type="ARBA" id="ARBA00023163"/>
    </source>
</evidence>
<dbReference type="RefSeq" id="WP_269883660.1">
    <property type="nucleotide sequence ID" value="NZ_JAQAGZ010000015.1"/>
</dbReference>
<proteinExistence type="predicted"/>
<dbReference type="PANTHER" id="PTHR30055">
    <property type="entry name" value="HTH-TYPE TRANSCRIPTIONAL REGULATOR RUTR"/>
    <property type="match status" value="1"/>
</dbReference>
<name>A0ABT4QE60_9BACL</name>
<dbReference type="InterPro" id="IPR050109">
    <property type="entry name" value="HTH-type_TetR-like_transc_reg"/>
</dbReference>